<evidence type="ECO:0000256" key="1">
    <source>
        <dbReference type="SAM" id="MobiDB-lite"/>
    </source>
</evidence>
<protein>
    <submittedName>
        <fullName evidence="2">Uncharacterized protein</fullName>
    </submittedName>
</protein>
<proteinExistence type="predicted"/>
<keyword evidence="3" id="KW-1185">Reference proteome</keyword>
<evidence type="ECO:0000313" key="2">
    <source>
        <dbReference type="EMBL" id="KAJ1201612.1"/>
    </source>
</evidence>
<organism evidence="2 3">
    <name type="scientific">Pleurodeles waltl</name>
    <name type="common">Iberian ribbed newt</name>
    <dbReference type="NCBI Taxonomy" id="8319"/>
    <lineage>
        <taxon>Eukaryota</taxon>
        <taxon>Metazoa</taxon>
        <taxon>Chordata</taxon>
        <taxon>Craniata</taxon>
        <taxon>Vertebrata</taxon>
        <taxon>Euteleostomi</taxon>
        <taxon>Amphibia</taxon>
        <taxon>Batrachia</taxon>
        <taxon>Caudata</taxon>
        <taxon>Salamandroidea</taxon>
        <taxon>Salamandridae</taxon>
        <taxon>Pleurodelinae</taxon>
        <taxon>Pleurodeles</taxon>
    </lineage>
</organism>
<evidence type="ECO:0000313" key="3">
    <source>
        <dbReference type="Proteomes" id="UP001066276"/>
    </source>
</evidence>
<dbReference type="EMBL" id="JANPWB010000003">
    <property type="protein sequence ID" value="KAJ1201612.1"/>
    <property type="molecule type" value="Genomic_DNA"/>
</dbReference>
<feature type="region of interest" description="Disordered" evidence="1">
    <location>
        <begin position="1"/>
        <end position="28"/>
    </location>
</feature>
<dbReference type="Proteomes" id="UP001066276">
    <property type="component" value="Chromosome 2_1"/>
</dbReference>
<gene>
    <name evidence="2" type="ORF">NDU88_005418</name>
</gene>
<accession>A0AAV7VLF9</accession>
<sequence length="234" mass="25255">MAAGSRNEAGLSLEATRGPKKKLPASKEQQWLRPLVQAVLAAQRSVCCPKTDARGNRPQPAGGSAQPCRLAPLRWAPPVAPVLRLWHTAELLRGLERPLPRPQAPGPKISRSSPQINAVSAASLQLASRARAAISCGLLQLRPTLCIPANLPHPCEAKAAAIKPSQQLQRTSLQESATAHHLGCDSDEEEPGLPTPCPSETVGCRTLTSTAQWTFRRTPRGALQLRRYGPLRRR</sequence>
<feature type="region of interest" description="Disordered" evidence="1">
    <location>
        <begin position="166"/>
        <end position="201"/>
    </location>
</feature>
<feature type="compositionally biased region" description="Polar residues" evidence="1">
    <location>
        <begin position="166"/>
        <end position="177"/>
    </location>
</feature>
<dbReference type="AlphaFoldDB" id="A0AAV7VLF9"/>
<reference evidence="2" key="1">
    <citation type="journal article" date="2022" name="bioRxiv">
        <title>Sequencing and chromosome-scale assembly of the giantPleurodeles waltlgenome.</title>
        <authorList>
            <person name="Brown T."/>
            <person name="Elewa A."/>
            <person name="Iarovenko S."/>
            <person name="Subramanian E."/>
            <person name="Araus A.J."/>
            <person name="Petzold A."/>
            <person name="Susuki M."/>
            <person name="Suzuki K.-i.T."/>
            <person name="Hayashi T."/>
            <person name="Toyoda A."/>
            <person name="Oliveira C."/>
            <person name="Osipova E."/>
            <person name="Leigh N.D."/>
            <person name="Simon A."/>
            <person name="Yun M.H."/>
        </authorList>
    </citation>
    <scope>NUCLEOTIDE SEQUENCE</scope>
    <source>
        <strain evidence="2">20211129_DDA</strain>
        <tissue evidence="2">Liver</tissue>
    </source>
</reference>
<comment type="caution">
    <text evidence="2">The sequence shown here is derived from an EMBL/GenBank/DDBJ whole genome shotgun (WGS) entry which is preliminary data.</text>
</comment>
<name>A0AAV7VLF9_PLEWA</name>